<comment type="caution">
    <text evidence="3">The sequence shown here is derived from an EMBL/GenBank/DDBJ whole genome shotgun (WGS) entry which is preliminary data.</text>
</comment>
<evidence type="ECO:0000256" key="2">
    <source>
        <dbReference type="SAM" id="Phobius"/>
    </source>
</evidence>
<protein>
    <submittedName>
        <fullName evidence="3">Uncharacterized protein</fullName>
    </submittedName>
</protein>
<dbReference type="RefSeq" id="WP_344785872.1">
    <property type="nucleotide sequence ID" value="NZ_BAAAZW010000014.1"/>
</dbReference>
<dbReference type="Proteomes" id="UP001418444">
    <property type="component" value="Unassembled WGS sequence"/>
</dbReference>
<evidence type="ECO:0000313" key="3">
    <source>
        <dbReference type="EMBL" id="GAA3970304.1"/>
    </source>
</evidence>
<keyword evidence="2" id="KW-1133">Transmembrane helix</keyword>
<feature type="coiled-coil region" evidence="1">
    <location>
        <begin position="58"/>
        <end position="85"/>
    </location>
</feature>
<feature type="transmembrane region" description="Helical" evidence="2">
    <location>
        <begin position="33"/>
        <end position="52"/>
    </location>
</feature>
<dbReference type="EMBL" id="BAAAZW010000014">
    <property type="protein sequence ID" value="GAA3970304.1"/>
    <property type="molecule type" value="Genomic_DNA"/>
</dbReference>
<accession>A0ABP7PS56</accession>
<proteinExistence type="predicted"/>
<gene>
    <name evidence="3" type="ORF">GCM10022231_34690</name>
</gene>
<evidence type="ECO:0000313" key="4">
    <source>
        <dbReference type="Proteomes" id="UP001418444"/>
    </source>
</evidence>
<reference evidence="4" key="1">
    <citation type="journal article" date="2019" name="Int. J. Syst. Evol. Microbiol.">
        <title>The Global Catalogue of Microorganisms (GCM) 10K type strain sequencing project: providing services to taxonomists for standard genome sequencing and annotation.</title>
        <authorList>
            <consortium name="The Broad Institute Genomics Platform"/>
            <consortium name="The Broad Institute Genome Sequencing Center for Infectious Disease"/>
            <person name="Wu L."/>
            <person name="Ma J."/>
        </authorList>
    </citation>
    <scope>NUCLEOTIDE SEQUENCE [LARGE SCALE GENOMIC DNA]</scope>
    <source>
        <strain evidence="4">JCM 16923</strain>
    </source>
</reference>
<keyword evidence="4" id="KW-1185">Reference proteome</keyword>
<evidence type="ECO:0000256" key="1">
    <source>
        <dbReference type="SAM" id="Coils"/>
    </source>
</evidence>
<feature type="transmembrane region" description="Helical" evidence="2">
    <location>
        <begin position="7"/>
        <end position="27"/>
    </location>
</feature>
<name>A0ABP7PS56_9ACTN</name>
<keyword evidence="1" id="KW-0175">Coiled coil</keyword>
<sequence length="258" mass="27180">MAKGNDSNAGCFGFIALVAVASVLVAIPAGAWIAIGVIVAVIAVILIVGAAVGSHRERQEALAAAAEAERRAQAVAEEKARVARLGKGNAKRVDAAVKAAQQVAESEAAREGWLGEVDFSVDIAEISDGFERAVALRGMADELKRLDAPTADDRRILAEATATVSRLEEAAKKRADLIAKCAVEARLIDESLRKERADAWTAEQRSQLHGELAAMLYGIEAAPPITAGDSGVDRVMARVAGYREVTEQIRLARAEGFG</sequence>
<keyword evidence="2" id="KW-0812">Transmembrane</keyword>
<keyword evidence="2" id="KW-0472">Membrane</keyword>
<organism evidence="3 4">
    <name type="scientific">Gordonia caeni</name>
    <dbReference type="NCBI Taxonomy" id="1007097"/>
    <lineage>
        <taxon>Bacteria</taxon>
        <taxon>Bacillati</taxon>
        <taxon>Actinomycetota</taxon>
        <taxon>Actinomycetes</taxon>
        <taxon>Mycobacteriales</taxon>
        <taxon>Gordoniaceae</taxon>
        <taxon>Gordonia</taxon>
    </lineage>
</organism>